<name>A0ACB8XZ29_9ASTR</name>
<reference evidence="1 2" key="2">
    <citation type="journal article" date="2022" name="Mol. Ecol. Resour.">
        <title>The genomes of chicory, endive, great burdock and yacon provide insights into Asteraceae paleo-polyploidization history and plant inulin production.</title>
        <authorList>
            <person name="Fan W."/>
            <person name="Wang S."/>
            <person name="Wang H."/>
            <person name="Wang A."/>
            <person name="Jiang F."/>
            <person name="Liu H."/>
            <person name="Zhao H."/>
            <person name="Xu D."/>
            <person name="Zhang Y."/>
        </authorList>
    </citation>
    <scope>NUCLEOTIDE SEQUENCE [LARGE SCALE GENOMIC DNA]</scope>
    <source>
        <strain evidence="2">cv. Yunnan</strain>
        <tissue evidence="1">Leaves</tissue>
    </source>
</reference>
<keyword evidence="2" id="KW-1185">Reference proteome</keyword>
<comment type="caution">
    <text evidence="1">The sequence shown here is derived from an EMBL/GenBank/DDBJ whole genome shotgun (WGS) entry which is preliminary data.</text>
</comment>
<dbReference type="Proteomes" id="UP001056120">
    <property type="component" value="Linkage Group LG29"/>
</dbReference>
<organism evidence="1 2">
    <name type="scientific">Smallanthus sonchifolius</name>
    <dbReference type="NCBI Taxonomy" id="185202"/>
    <lineage>
        <taxon>Eukaryota</taxon>
        <taxon>Viridiplantae</taxon>
        <taxon>Streptophyta</taxon>
        <taxon>Embryophyta</taxon>
        <taxon>Tracheophyta</taxon>
        <taxon>Spermatophyta</taxon>
        <taxon>Magnoliopsida</taxon>
        <taxon>eudicotyledons</taxon>
        <taxon>Gunneridae</taxon>
        <taxon>Pentapetalae</taxon>
        <taxon>asterids</taxon>
        <taxon>campanulids</taxon>
        <taxon>Asterales</taxon>
        <taxon>Asteraceae</taxon>
        <taxon>Asteroideae</taxon>
        <taxon>Heliantheae alliance</taxon>
        <taxon>Millerieae</taxon>
        <taxon>Smallanthus</taxon>
    </lineage>
</organism>
<accession>A0ACB8XZ29</accession>
<protein>
    <submittedName>
        <fullName evidence="1">Uncharacterized protein</fullName>
    </submittedName>
</protein>
<proteinExistence type="predicted"/>
<evidence type="ECO:0000313" key="1">
    <source>
        <dbReference type="EMBL" id="KAI3676498.1"/>
    </source>
</evidence>
<dbReference type="EMBL" id="CM042046">
    <property type="protein sequence ID" value="KAI3676498.1"/>
    <property type="molecule type" value="Genomic_DNA"/>
</dbReference>
<evidence type="ECO:0000313" key="2">
    <source>
        <dbReference type="Proteomes" id="UP001056120"/>
    </source>
</evidence>
<gene>
    <name evidence="1" type="ORF">L1987_86108</name>
</gene>
<sequence length="108" mass="11984">MVTRVLLCTLQSSVNQNLIPRSFTGSYFLRFRPIVIIAAANFRQSSLAATNVCAFSTPPTTSSLNDSNPNVKSRSGVRFVWRGWSEPEDEMVLVVVSSMQLGWGGQNW</sequence>
<reference evidence="2" key="1">
    <citation type="journal article" date="2022" name="Mol. Ecol. Resour.">
        <title>The genomes of chicory, endive, great burdock and yacon provide insights into Asteraceae palaeo-polyploidization history and plant inulin production.</title>
        <authorList>
            <person name="Fan W."/>
            <person name="Wang S."/>
            <person name="Wang H."/>
            <person name="Wang A."/>
            <person name="Jiang F."/>
            <person name="Liu H."/>
            <person name="Zhao H."/>
            <person name="Xu D."/>
            <person name="Zhang Y."/>
        </authorList>
    </citation>
    <scope>NUCLEOTIDE SEQUENCE [LARGE SCALE GENOMIC DNA]</scope>
    <source>
        <strain evidence="2">cv. Yunnan</strain>
    </source>
</reference>